<gene>
    <name evidence="1" type="ORF">CMEL01_11757</name>
</gene>
<keyword evidence="2" id="KW-1185">Reference proteome</keyword>
<protein>
    <submittedName>
        <fullName evidence="1">Uncharacterized protein</fullName>
    </submittedName>
</protein>
<accession>A0AAI9UVX0</accession>
<evidence type="ECO:0000313" key="1">
    <source>
        <dbReference type="EMBL" id="KAK1465765.1"/>
    </source>
</evidence>
<name>A0AAI9UVX0_9PEZI</name>
<sequence>MPASFLLRVGLIRDMGPGVWPAWTFTPYGWHTRLFYRLGSLGGVAMLPDDGDEGVEANMLIPDSIDLVGAGEPLRNGESRGTKPA</sequence>
<evidence type="ECO:0000313" key="2">
    <source>
        <dbReference type="Proteomes" id="UP001239795"/>
    </source>
</evidence>
<dbReference type="AlphaFoldDB" id="A0AAI9UVX0"/>
<reference evidence="1 2" key="1">
    <citation type="submission" date="2016-10" db="EMBL/GenBank/DDBJ databases">
        <title>The genome sequence of Colletotrichum fioriniae PJ7.</title>
        <authorList>
            <person name="Baroncelli R."/>
        </authorList>
    </citation>
    <scope>NUCLEOTIDE SEQUENCE [LARGE SCALE GENOMIC DNA]</scope>
    <source>
        <strain evidence="1">Col 31</strain>
    </source>
</reference>
<dbReference type="EMBL" id="MLGG01000004">
    <property type="protein sequence ID" value="KAK1465765.1"/>
    <property type="molecule type" value="Genomic_DNA"/>
</dbReference>
<organism evidence="1 2">
    <name type="scientific">Colletotrichum melonis</name>
    <dbReference type="NCBI Taxonomy" id="1209925"/>
    <lineage>
        <taxon>Eukaryota</taxon>
        <taxon>Fungi</taxon>
        <taxon>Dikarya</taxon>
        <taxon>Ascomycota</taxon>
        <taxon>Pezizomycotina</taxon>
        <taxon>Sordariomycetes</taxon>
        <taxon>Hypocreomycetidae</taxon>
        <taxon>Glomerellales</taxon>
        <taxon>Glomerellaceae</taxon>
        <taxon>Colletotrichum</taxon>
        <taxon>Colletotrichum acutatum species complex</taxon>
    </lineage>
</organism>
<proteinExistence type="predicted"/>
<comment type="caution">
    <text evidence="1">The sequence shown here is derived from an EMBL/GenBank/DDBJ whole genome shotgun (WGS) entry which is preliminary data.</text>
</comment>
<dbReference type="Proteomes" id="UP001239795">
    <property type="component" value="Unassembled WGS sequence"/>
</dbReference>